<feature type="chain" id="PRO_5040459787" evidence="1">
    <location>
        <begin position="20"/>
        <end position="139"/>
    </location>
</feature>
<dbReference type="SMART" id="SM00708">
    <property type="entry name" value="PhBP"/>
    <property type="match status" value="1"/>
</dbReference>
<dbReference type="Gene3D" id="1.10.238.20">
    <property type="entry name" value="Pheromone/general odorant binding protein domain"/>
    <property type="match status" value="1"/>
</dbReference>
<dbReference type="AlphaFoldDB" id="A0A9R1TTL8"/>
<protein>
    <submittedName>
        <fullName evidence="3">Uncharacterized protein</fullName>
    </submittedName>
</protein>
<name>A0A9R1TTL8_9HYME</name>
<feature type="signal peptide" evidence="1">
    <location>
        <begin position="1"/>
        <end position="19"/>
    </location>
</feature>
<dbReference type="InterPro" id="IPR036728">
    <property type="entry name" value="PBP_GOBP_sf"/>
</dbReference>
<dbReference type="KEGG" id="fas:105263572"/>
<evidence type="ECO:0000313" key="2">
    <source>
        <dbReference type="Proteomes" id="UP000694866"/>
    </source>
</evidence>
<dbReference type="GO" id="GO:0005549">
    <property type="term" value="F:odorant binding"/>
    <property type="evidence" value="ECO:0007669"/>
    <property type="project" value="InterPro"/>
</dbReference>
<gene>
    <name evidence="3" type="primary">LOC105263572</name>
</gene>
<evidence type="ECO:0000256" key="1">
    <source>
        <dbReference type="SAM" id="SignalP"/>
    </source>
</evidence>
<dbReference type="SUPFAM" id="SSF47565">
    <property type="entry name" value="Insect pheromone/odorant-binding proteins"/>
    <property type="match status" value="1"/>
</dbReference>
<dbReference type="CDD" id="cd23992">
    <property type="entry name" value="PBP_GOBP"/>
    <property type="match status" value="1"/>
</dbReference>
<dbReference type="GeneID" id="105263572"/>
<proteinExistence type="predicted"/>
<reference evidence="3" key="1">
    <citation type="submission" date="2025-08" db="UniProtKB">
        <authorList>
            <consortium name="RefSeq"/>
        </authorList>
    </citation>
    <scope>IDENTIFICATION</scope>
    <source>
        <strain evidence="3">USDA-PBARC FA_bdor</strain>
        <tissue evidence="3">Whole organism</tissue>
    </source>
</reference>
<dbReference type="RefSeq" id="XP_011298151.1">
    <property type="nucleotide sequence ID" value="XM_011299849.1"/>
</dbReference>
<dbReference type="OrthoDB" id="7665616at2759"/>
<keyword evidence="1" id="KW-0732">Signal</keyword>
<sequence length="139" mass="15607">MKIVGLFLQLMWVFLIVRGDDKDPHGPIREKCKKQFGLTTEELEAAISDPTDQGCYLLCFLKDLSIMDDNGEFYPDAAVNAIEEGARDQAKPVIFSCSEQEKMSTSKDACDRALEVVLCVKKEAPQLYENFGLFHPLGQ</sequence>
<dbReference type="InterPro" id="IPR006170">
    <property type="entry name" value="PBP/GOBP"/>
</dbReference>
<evidence type="ECO:0000313" key="3">
    <source>
        <dbReference type="RefSeq" id="XP_011298151.1"/>
    </source>
</evidence>
<organism evidence="2 3">
    <name type="scientific">Fopius arisanus</name>
    <dbReference type="NCBI Taxonomy" id="64838"/>
    <lineage>
        <taxon>Eukaryota</taxon>
        <taxon>Metazoa</taxon>
        <taxon>Ecdysozoa</taxon>
        <taxon>Arthropoda</taxon>
        <taxon>Hexapoda</taxon>
        <taxon>Insecta</taxon>
        <taxon>Pterygota</taxon>
        <taxon>Neoptera</taxon>
        <taxon>Endopterygota</taxon>
        <taxon>Hymenoptera</taxon>
        <taxon>Apocrita</taxon>
        <taxon>Ichneumonoidea</taxon>
        <taxon>Braconidae</taxon>
        <taxon>Opiinae</taxon>
        <taxon>Fopius</taxon>
    </lineage>
</organism>
<accession>A0A9R1TTL8</accession>
<keyword evidence="2" id="KW-1185">Reference proteome</keyword>
<dbReference type="Pfam" id="PF01395">
    <property type="entry name" value="PBP_GOBP"/>
    <property type="match status" value="1"/>
</dbReference>
<dbReference type="Proteomes" id="UP000694866">
    <property type="component" value="Unplaced"/>
</dbReference>